<evidence type="ECO:0000313" key="1">
    <source>
        <dbReference type="EMBL" id="MBK4727118.1"/>
    </source>
</evidence>
<keyword evidence="1" id="KW-0315">Glutamine amidotransferase</keyword>
<gene>
    <name evidence="1" type="ORF">JJL49_17980</name>
</gene>
<proteinExistence type="predicted"/>
<organism evidence="1 2">
    <name type="scientific">Enterobacter agglomerans</name>
    <name type="common">Erwinia herbicola</name>
    <name type="synonym">Pantoea agglomerans</name>
    <dbReference type="NCBI Taxonomy" id="549"/>
    <lineage>
        <taxon>Bacteria</taxon>
        <taxon>Pseudomonadati</taxon>
        <taxon>Pseudomonadota</taxon>
        <taxon>Gammaproteobacteria</taxon>
        <taxon>Enterobacterales</taxon>
        <taxon>Erwiniaceae</taxon>
        <taxon>Pantoea</taxon>
        <taxon>Pantoea agglomerans group</taxon>
    </lineage>
</organism>
<reference evidence="1" key="1">
    <citation type="submission" date="2021-01" db="EMBL/GenBank/DDBJ databases">
        <title>Draft genome of Pantoea agglomerans Eh 335.</title>
        <authorList>
            <person name="Emsley S.A."/>
            <person name="Oline D.K."/>
            <person name="Saw J.H."/>
            <person name="Ushijima B."/>
            <person name="Videau P."/>
            <person name="Koyack M.J."/>
        </authorList>
    </citation>
    <scope>NUCLEOTIDE SEQUENCE</scope>
    <source>
        <strain evidence="1">Eh 335</strain>
    </source>
</reference>
<name>A0ACC5RRA3_ENTAG</name>
<accession>A0ACC5RRA3</accession>
<sequence>MNKKTVHLAIYDTMADWEVGYVIAHLNSPEFHKKPGMFEVKTVGKSLAPIISKGGLKIVPDISLDTLEPQKSQMLILPGADIALKGGIDSFVKTASQFLSAGTPVAAICGATAALAKGGLLDELPHTSNAKIFLEMVGYKGGAHYQDQLVVTSGNLITASGIAPIEFAIEIFRKLDVYSDTTLRAWSKLYKDHNPEGFFELMAEHSDE</sequence>
<protein>
    <submittedName>
        <fullName evidence="1">Glutamine amidotransferase</fullName>
    </submittedName>
</protein>
<dbReference type="EMBL" id="JAEOXF010000012">
    <property type="protein sequence ID" value="MBK4727118.1"/>
    <property type="molecule type" value="Genomic_DNA"/>
</dbReference>
<evidence type="ECO:0000313" key="2">
    <source>
        <dbReference type="Proteomes" id="UP000633731"/>
    </source>
</evidence>
<dbReference type="Proteomes" id="UP000633731">
    <property type="component" value="Unassembled WGS sequence"/>
</dbReference>
<comment type="caution">
    <text evidence="1">The sequence shown here is derived from an EMBL/GenBank/DDBJ whole genome shotgun (WGS) entry which is preliminary data.</text>
</comment>
<keyword evidence="2" id="KW-1185">Reference proteome</keyword>